<protein>
    <submittedName>
        <fullName evidence="8">Radical SAM domain protein</fullName>
    </submittedName>
</protein>
<evidence type="ECO:0000256" key="4">
    <source>
        <dbReference type="ARBA" id="ARBA00022723"/>
    </source>
</evidence>
<evidence type="ECO:0000259" key="7">
    <source>
        <dbReference type="Pfam" id="PF04055"/>
    </source>
</evidence>
<evidence type="ECO:0000256" key="3">
    <source>
        <dbReference type="ARBA" id="ARBA00022691"/>
    </source>
</evidence>
<dbReference type="GO" id="GO:0046872">
    <property type="term" value="F:metal ion binding"/>
    <property type="evidence" value="ECO:0007669"/>
    <property type="project" value="UniProtKB-KW"/>
</dbReference>
<evidence type="ECO:0000313" key="8">
    <source>
        <dbReference type="EMBL" id="ACF43165.1"/>
    </source>
</evidence>
<name>B4SF18_PELPB</name>
<sequence>MIPVVFLSITPEIMPTLAYTIGNSLYLNITNRCSNDCSFCIKYNSRTFGDDDLFLKTEPSFDEIMAAIAAFSDFEEVVFCGYGESLIRLEMVKQVAAAIKQHYGTRVRINTDGQANLVHGRNIIPELAGIIDCLSVSLNASDAETYMRLCNTPFGAAGFTAVCDFIRLAAATIPEVIASVVRLPSVDVEACKALALSLGASFRVRSYYGG</sequence>
<evidence type="ECO:0000256" key="6">
    <source>
        <dbReference type="ARBA" id="ARBA00023014"/>
    </source>
</evidence>
<dbReference type="PANTHER" id="PTHR30352:SF5">
    <property type="entry name" value="PYRUVATE FORMATE-LYASE 1-ACTIVATING ENZYME"/>
    <property type="match status" value="1"/>
</dbReference>
<reference evidence="8 9" key="1">
    <citation type="submission" date="2008-06" db="EMBL/GenBank/DDBJ databases">
        <title>Complete sequence of Pelodictyon phaeoclathratiforme BU-1.</title>
        <authorList>
            <consortium name="US DOE Joint Genome Institute"/>
            <person name="Lucas S."/>
            <person name="Copeland A."/>
            <person name="Lapidus A."/>
            <person name="Glavina del Rio T."/>
            <person name="Dalin E."/>
            <person name="Tice H."/>
            <person name="Bruce D."/>
            <person name="Goodwin L."/>
            <person name="Pitluck S."/>
            <person name="Schmutz J."/>
            <person name="Larimer F."/>
            <person name="Land M."/>
            <person name="Hauser L."/>
            <person name="Kyrpides N."/>
            <person name="Mikhailova N."/>
            <person name="Liu Z."/>
            <person name="Li T."/>
            <person name="Zhao F."/>
            <person name="Overmann J."/>
            <person name="Bryant D.A."/>
            <person name="Richardson P."/>
        </authorList>
    </citation>
    <scope>NUCLEOTIDE SEQUENCE [LARGE SCALE GENOMIC DNA]</scope>
    <source>
        <strain evidence="9">DSM 5477 / BU-1</strain>
    </source>
</reference>
<dbReference type="HOGENOM" id="CLU_1364481_0_0_10"/>
<dbReference type="GO" id="GO:0003824">
    <property type="term" value="F:catalytic activity"/>
    <property type="evidence" value="ECO:0007669"/>
    <property type="project" value="InterPro"/>
</dbReference>
<accession>B4SF18</accession>
<evidence type="ECO:0000256" key="2">
    <source>
        <dbReference type="ARBA" id="ARBA00022485"/>
    </source>
</evidence>
<dbReference type="STRING" id="324925.Ppha_0877"/>
<keyword evidence="9" id="KW-1185">Reference proteome</keyword>
<organism evidence="8 9">
    <name type="scientific">Pelodictyon phaeoclathratiforme (strain DSM 5477 / BU-1)</name>
    <dbReference type="NCBI Taxonomy" id="324925"/>
    <lineage>
        <taxon>Bacteria</taxon>
        <taxon>Pseudomonadati</taxon>
        <taxon>Chlorobiota</taxon>
        <taxon>Chlorobiia</taxon>
        <taxon>Chlorobiales</taxon>
        <taxon>Chlorobiaceae</taxon>
        <taxon>Chlorobium/Pelodictyon group</taxon>
        <taxon>Pelodictyon</taxon>
    </lineage>
</organism>
<dbReference type="EMBL" id="CP001110">
    <property type="protein sequence ID" value="ACF43165.1"/>
    <property type="molecule type" value="Genomic_DNA"/>
</dbReference>
<dbReference type="Proteomes" id="UP000002724">
    <property type="component" value="Chromosome"/>
</dbReference>
<keyword evidence="2" id="KW-0004">4Fe-4S</keyword>
<dbReference type="GO" id="GO:0051539">
    <property type="term" value="F:4 iron, 4 sulfur cluster binding"/>
    <property type="evidence" value="ECO:0007669"/>
    <property type="project" value="UniProtKB-KW"/>
</dbReference>
<dbReference type="InterPro" id="IPR058240">
    <property type="entry name" value="rSAM_sf"/>
</dbReference>
<dbReference type="Pfam" id="PF04055">
    <property type="entry name" value="Radical_SAM"/>
    <property type="match status" value="1"/>
</dbReference>
<dbReference type="AlphaFoldDB" id="B4SF18"/>
<dbReference type="InterPro" id="IPR013785">
    <property type="entry name" value="Aldolase_TIM"/>
</dbReference>
<dbReference type="SFLD" id="SFLDG01111">
    <property type="entry name" value="Uncharacterised_Radical_SAM_Su"/>
    <property type="match status" value="1"/>
</dbReference>
<feature type="domain" description="Radical SAM core" evidence="7">
    <location>
        <begin position="27"/>
        <end position="175"/>
    </location>
</feature>
<comment type="cofactor">
    <cofactor evidence="1">
        <name>[4Fe-4S] cluster</name>
        <dbReference type="ChEBI" id="CHEBI:49883"/>
    </cofactor>
</comment>
<dbReference type="NCBIfam" id="TIGR04038">
    <property type="entry name" value="tatD_link_rSAM"/>
    <property type="match status" value="1"/>
</dbReference>
<dbReference type="PANTHER" id="PTHR30352">
    <property type="entry name" value="PYRUVATE FORMATE-LYASE-ACTIVATING ENZYME"/>
    <property type="match status" value="1"/>
</dbReference>
<keyword evidence="6" id="KW-0411">Iron-sulfur</keyword>
<dbReference type="SFLD" id="SFLDS00029">
    <property type="entry name" value="Radical_SAM"/>
    <property type="match status" value="1"/>
</dbReference>
<dbReference type="InterPro" id="IPR023821">
    <property type="entry name" value="rSAM_TatD-assoc"/>
</dbReference>
<dbReference type="OrthoDB" id="6258756at2"/>
<evidence type="ECO:0000313" key="9">
    <source>
        <dbReference type="Proteomes" id="UP000002724"/>
    </source>
</evidence>
<evidence type="ECO:0000256" key="5">
    <source>
        <dbReference type="ARBA" id="ARBA00023004"/>
    </source>
</evidence>
<dbReference type="Gene3D" id="3.20.20.70">
    <property type="entry name" value="Aldolase class I"/>
    <property type="match status" value="1"/>
</dbReference>
<keyword evidence="4" id="KW-0479">Metal-binding</keyword>
<proteinExistence type="predicted"/>
<evidence type="ECO:0000256" key="1">
    <source>
        <dbReference type="ARBA" id="ARBA00001966"/>
    </source>
</evidence>
<dbReference type="CDD" id="cd01335">
    <property type="entry name" value="Radical_SAM"/>
    <property type="match status" value="1"/>
</dbReference>
<dbReference type="KEGG" id="pph:Ppha_0877"/>
<gene>
    <name evidence="8" type="ordered locus">Ppha_0877</name>
</gene>
<dbReference type="eggNOG" id="COG0535">
    <property type="taxonomic scope" value="Bacteria"/>
</dbReference>
<keyword evidence="5" id="KW-0408">Iron</keyword>
<dbReference type="SUPFAM" id="SSF102114">
    <property type="entry name" value="Radical SAM enzymes"/>
    <property type="match status" value="1"/>
</dbReference>
<keyword evidence="3" id="KW-0949">S-adenosyl-L-methionine</keyword>
<dbReference type="RefSeq" id="WP_012507660.1">
    <property type="nucleotide sequence ID" value="NC_011060.1"/>
</dbReference>
<dbReference type="InterPro" id="IPR007197">
    <property type="entry name" value="rSAM"/>
</dbReference>
<dbReference type="InterPro" id="IPR034457">
    <property type="entry name" value="Organic_radical-activating"/>
</dbReference>